<dbReference type="OrthoDB" id="5979489at2759"/>
<gene>
    <name evidence="1" type="ORF">B4U79_02790</name>
</gene>
<dbReference type="Proteomes" id="UP000285301">
    <property type="component" value="Unassembled WGS sequence"/>
</dbReference>
<dbReference type="InterPro" id="IPR000358">
    <property type="entry name" value="RNR_small_fam"/>
</dbReference>
<sequence length="742" mass="84254">MADSFFITLPSNVSSHTYFQQNTVGNYVTKLARRIKLDSSWKVALYEISYTKSWYNLEKNQHVVINYPNESFKTTPEIPHGHYENEKQLISQINDGFASIKDIVPPKVKYDALTKTAIIKVGKQNTFPLTNKNNQIYTPQFTEELRDILGFKSDIEYKDNKELIKADQPIDLSSGQHSLFIYCDIVHPHLVGDSYSKLLRVVEVPRNSQFGEQVVIKYLNPQYHPLIHTEFETIEIDIKNDYNKTIPFQFGRNQAGTGISGFQGVKIQKGRGIWSIFKNIAMPLLKYVGRKSLTTGADIVRDVIEGKDIKDSAKQNLRKRGADVLEDAFNVGKSYLQLLQTKMAAIHELSMITPLPELELFAVPPTQTSIEKDLCTEHRPIATIDSKSSIEFLVHSAADEYINLRETSLYLKMKITISKNDKTLVKSEDWSGVKPVKNFMHSLFQQVSIIIGDTQINSSSTTYAYRAFFDSFFGASKEAKESFLSAVELDEISRNTFRESSAVKEFDVMGRLHLDLTFQDRALIGGSAIRLKLIPNDPKFFLNVNDGLSVDVSFIECSLFAHRSKVSKEILEAHQSALQISPAKYPITRTEVKSSTINQGSLDVIIENLVSGQLPRRLYLGFVEHDAYNGNFKKDPFQFQHFDINFLCCYVDGHQFPAKPFTPNFKKGLYIREYLSLFEASNQIFGEPTLSLNRHQYLNGKVLFGFNFAPDLSDGCCKSHSNLIHNGTLRVEVHFSEPLPST</sequence>
<dbReference type="EMBL" id="NCKU01003930">
    <property type="protein sequence ID" value="RWS06710.1"/>
    <property type="molecule type" value="Genomic_DNA"/>
</dbReference>
<dbReference type="GO" id="GO:0004748">
    <property type="term" value="F:ribonucleoside-diphosphate reductase activity, thioredoxin disulfide as acceptor"/>
    <property type="evidence" value="ECO:0007669"/>
    <property type="project" value="TreeGrafter"/>
</dbReference>
<protein>
    <submittedName>
        <fullName evidence="1">Uncharacterized protein</fullName>
    </submittedName>
</protein>
<dbReference type="PANTHER" id="PTHR23409:SF21">
    <property type="entry name" value="CAPSID PROTEIN"/>
    <property type="match status" value="1"/>
</dbReference>
<dbReference type="GO" id="GO:0009263">
    <property type="term" value="P:deoxyribonucleotide biosynthetic process"/>
    <property type="evidence" value="ECO:0007669"/>
    <property type="project" value="InterPro"/>
</dbReference>
<name>A0A3S3PRC1_9ACAR</name>
<evidence type="ECO:0000313" key="1">
    <source>
        <dbReference type="EMBL" id="RWS06710.1"/>
    </source>
</evidence>
<evidence type="ECO:0000313" key="2">
    <source>
        <dbReference type="Proteomes" id="UP000285301"/>
    </source>
</evidence>
<comment type="caution">
    <text evidence="1">The sequence shown here is derived from an EMBL/GenBank/DDBJ whole genome shotgun (WGS) entry which is preliminary data.</text>
</comment>
<dbReference type="AlphaFoldDB" id="A0A3S3PRC1"/>
<keyword evidence="2" id="KW-1185">Reference proteome</keyword>
<dbReference type="GO" id="GO:0005829">
    <property type="term" value="C:cytosol"/>
    <property type="evidence" value="ECO:0007669"/>
    <property type="project" value="TreeGrafter"/>
</dbReference>
<dbReference type="PANTHER" id="PTHR23409">
    <property type="entry name" value="RIBONUCLEOSIDE-DIPHOSPHATE REDUCTASE SMALL CHAIN"/>
    <property type="match status" value="1"/>
</dbReference>
<dbReference type="STRING" id="1965070.A0A3S3PRC1"/>
<accession>A0A3S3PRC1</accession>
<proteinExistence type="predicted"/>
<feature type="non-terminal residue" evidence="1">
    <location>
        <position position="742"/>
    </location>
</feature>
<organism evidence="1 2">
    <name type="scientific">Dinothrombium tinctorium</name>
    <dbReference type="NCBI Taxonomy" id="1965070"/>
    <lineage>
        <taxon>Eukaryota</taxon>
        <taxon>Metazoa</taxon>
        <taxon>Ecdysozoa</taxon>
        <taxon>Arthropoda</taxon>
        <taxon>Chelicerata</taxon>
        <taxon>Arachnida</taxon>
        <taxon>Acari</taxon>
        <taxon>Acariformes</taxon>
        <taxon>Trombidiformes</taxon>
        <taxon>Prostigmata</taxon>
        <taxon>Anystina</taxon>
        <taxon>Parasitengona</taxon>
        <taxon>Trombidioidea</taxon>
        <taxon>Trombidiidae</taxon>
        <taxon>Dinothrombium</taxon>
    </lineage>
</organism>
<reference evidence="1 2" key="1">
    <citation type="journal article" date="2018" name="Gigascience">
        <title>Genomes of trombidid mites reveal novel predicted allergens and laterally-transferred genes associated with secondary metabolism.</title>
        <authorList>
            <person name="Dong X."/>
            <person name="Chaisiri K."/>
            <person name="Xia D."/>
            <person name="Armstrong S.D."/>
            <person name="Fang Y."/>
            <person name="Donnelly M.J."/>
            <person name="Kadowaki T."/>
            <person name="McGarry J.W."/>
            <person name="Darby A.C."/>
            <person name="Makepeace B.L."/>
        </authorList>
    </citation>
    <scope>NUCLEOTIDE SEQUENCE [LARGE SCALE GENOMIC DNA]</scope>
    <source>
        <strain evidence="1">UoL-WK</strain>
    </source>
</reference>